<name>A0A2G2X4N5_CAPBA</name>
<dbReference type="Gene3D" id="1.20.5.4130">
    <property type="match status" value="1"/>
</dbReference>
<dbReference type="InterPro" id="IPR002182">
    <property type="entry name" value="NB-ARC"/>
</dbReference>
<reference evidence="2 3" key="1">
    <citation type="journal article" date="2017" name="Genome Biol.">
        <title>New reference genome sequences of hot pepper reveal the massive evolution of plant disease-resistance genes by retroduplication.</title>
        <authorList>
            <person name="Kim S."/>
            <person name="Park J."/>
            <person name="Yeom S.I."/>
            <person name="Kim Y.M."/>
            <person name="Seo E."/>
            <person name="Kim K.T."/>
            <person name="Kim M.S."/>
            <person name="Lee J.M."/>
            <person name="Cheong K."/>
            <person name="Shin H.S."/>
            <person name="Kim S.B."/>
            <person name="Han K."/>
            <person name="Lee J."/>
            <person name="Park M."/>
            <person name="Lee H.A."/>
            <person name="Lee H.Y."/>
            <person name="Lee Y."/>
            <person name="Oh S."/>
            <person name="Lee J.H."/>
            <person name="Choi E."/>
            <person name="Choi E."/>
            <person name="Lee S.E."/>
            <person name="Jeon J."/>
            <person name="Kim H."/>
            <person name="Choi G."/>
            <person name="Song H."/>
            <person name="Lee J."/>
            <person name="Lee S.C."/>
            <person name="Kwon J.K."/>
            <person name="Lee H.Y."/>
            <person name="Koo N."/>
            <person name="Hong Y."/>
            <person name="Kim R.W."/>
            <person name="Kang W.H."/>
            <person name="Huh J.H."/>
            <person name="Kang B.C."/>
            <person name="Yang T.J."/>
            <person name="Lee Y.H."/>
            <person name="Bennetzen J.L."/>
            <person name="Choi D."/>
        </authorList>
    </citation>
    <scope>NUCLEOTIDE SEQUENCE [LARGE SCALE GENOMIC DNA]</scope>
    <source>
        <strain evidence="3">cv. PBC81</strain>
    </source>
</reference>
<dbReference type="Pfam" id="PF00931">
    <property type="entry name" value="NB-ARC"/>
    <property type="match status" value="1"/>
</dbReference>
<dbReference type="OrthoDB" id="2973320at2759"/>
<dbReference type="AlphaFoldDB" id="A0A2G2X4N5"/>
<proteinExistence type="predicted"/>
<sequence length="337" mass="38173">MVSAVEKKTQKPLICFQVIIAKANVNIEDMAHASVASLMRTIESLLTSNSPMQSLICDHSEDFSAFHGNISSLEVVVKNFEKTNVSGKLTNLELQIKEVANVVEHTIQLRVTEVVLADDENLREKAQERLSDSLQQAAKDIDRIWKDSTTIQGKGNVMNFQWFKIFQCFMIFQWFKIFQWFNKTSKESTVQEFPSSSRNILNVENSMIGRDDQRKRLLEDLTRIYSGETKVIPIVGMGGIGKTTLANEVYNDACIHSHFDVCAWATVSQQQNVKEILLSLLRSTKVDKVFMGSEAELADMLQKSLKGNRYLIALDDMWKTELLFSSEGPSKTTSLFP</sequence>
<dbReference type="InterPro" id="IPR027417">
    <property type="entry name" value="P-loop_NTPase"/>
</dbReference>
<evidence type="ECO:0000259" key="1">
    <source>
        <dbReference type="Pfam" id="PF00931"/>
    </source>
</evidence>
<protein>
    <recommendedName>
        <fullName evidence="1">NB-ARC domain-containing protein</fullName>
    </recommendedName>
</protein>
<dbReference type="GO" id="GO:0043531">
    <property type="term" value="F:ADP binding"/>
    <property type="evidence" value="ECO:0007669"/>
    <property type="project" value="InterPro"/>
</dbReference>
<accession>A0A2G2X4N5</accession>
<dbReference type="PRINTS" id="PR00364">
    <property type="entry name" value="DISEASERSIST"/>
</dbReference>
<comment type="caution">
    <text evidence="2">The sequence shown here is derived from an EMBL/GenBank/DDBJ whole genome shotgun (WGS) entry which is preliminary data.</text>
</comment>
<keyword evidence="3" id="KW-1185">Reference proteome</keyword>
<dbReference type="Proteomes" id="UP000224567">
    <property type="component" value="Unassembled WGS sequence"/>
</dbReference>
<dbReference type="PANTHER" id="PTHR19338:SF60">
    <property type="entry name" value="NB-ARC DOMAIN-CONTAINING PROTEIN"/>
    <property type="match status" value="1"/>
</dbReference>
<gene>
    <name evidence="2" type="ORF">CQW23_06841</name>
</gene>
<dbReference type="PANTHER" id="PTHR19338">
    <property type="entry name" value="TRANSLOCASE OF INNER MITOCHONDRIAL MEMBRANE 13 HOMOLOG"/>
    <property type="match status" value="1"/>
</dbReference>
<feature type="domain" description="NB-ARC" evidence="1">
    <location>
        <begin position="213"/>
        <end position="323"/>
    </location>
</feature>
<dbReference type="Gene3D" id="3.40.50.300">
    <property type="entry name" value="P-loop containing nucleotide triphosphate hydrolases"/>
    <property type="match status" value="1"/>
</dbReference>
<organism evidence="2 3">
    <name type="scientific">Capsicum baccatum</name>
    <name type="common">Peruvian pepper</name>
    <dbReference type="NCBI Taxonomy" id="33114"/>
    <lineage>
        <taxon>Eukaryota</taxon>
        <taxon>Viridiplantae</taxon>
        <taxon>Streptophyta</taxon>
        <taxon>Embryophyta</taxon>
        <taxon>Tracheophyta</taxon>
        <taxon>Spermatophyta</taxon>
        <taxon>Magnoliopsida</taxon>
        <taxon>eudicotyledons</taxon>
        <taxon>Gunneridae</taxon>
        <taxon>Pentapetalae</taxon>
        <taxon>asterids</taxon>
        <taxon>lamiids</taxon>
        <taxon>Solanales</taxon>
        <taxon>Solanaceae</taxon>
        <taxon>Solanoideae</taxon>
        <taxon>Capsiceae</taxon>
        <taxon>Capsicum</taxon>
    </lineage>
</organism>
<reference evidence="3" key="2">
    <citation type="journal article" date="2017" name="J. Anim. Genet.">
        <title>Multiple reference genome sequences of hot pepper reveal the massive evolution of plant disease resistance genes by retroduplication.</title>
        <authorList>
            <person name="Kim S."/>
            <person name="Park J."/>
            <person name="Yeom S.-I."/>
            <person name="Kim Y.-M."/>
            <person name="Seo E."/>
            <person name="Kim K.-T."/>
            <person name="Kim M.-S."/>
            <person name="Lee J.M."/>
            <person name="Cheong K."/>
            <person name="Shin H.-S."/>
            <person name="Kim S.-B."/>
            <person name="Han K."/>
            <person name="Lee J."/>
            <person name="Park M."/>
            <person name="Lee H.-A."/>
            <person name="Lee H.-Y."/>
            <person name="Lee Y."/>
            <person name="Oh S."/>
            <person name="Lee J.H."/>
            <person name="Choi E."/>
            <person name="Choi E."/>
            <person name="Lee S.E."/>
            <person name="Jeon J."/>
            <person name="Kim H."/>
            <person name="Choi G."/>
            <person name="Song H."/>
            <person name="Lee J."/>
            <person name="Lee S.-C."/>
            <person name="Kwon J.-K."/>
            <person name="Lee H.-Y."/>
            <person name="Koo N."/>
            <person name="Hong Y."/>
            <person name="Kim R.W."/>
            <person name="Kang W.-H."/>
            <person name="Huh J.H."/>
            <person name="Kang B.-C."/>
            <person name="Yang T.-J."/>
            <person name="Lee Y.-H."/>
            <person name="Bennetzen J.L."/>
            <person name="Choi D."/>
        </authorList>
    </citation>
    <scope>NUCLEOTIDE SEQUENCE [LARGE SCALE GENOMIC DNA]</scope>
    <source>
        <strain evidence="3">cv. PBC81</strain>
    </source>
</reference>
<dbReference type="EMBL" id="MLFT02000003">
    <property type="protein sequence ID" value="PHT52379.1"/>
    <property type="molecule type" value="Genomic_DNA"/>
</dbReference>
<dbReference type="SUPFAM" id="SSF52540">
    <property type="entry name" value="P-loop containing nucleoside triphosphate hydrolases"/>
    <property type="match status" value="1"/>
</dbReference>
<evidence type="ECO:0000313" key="3">
    <source>
        <dbReference type="Proteomes" id="UP000224567"/>
    </source>
</evidence>
<dbReference type="STRING" id="33114.A0A2G2X4N5"/>
<evidence type="ECO:0000313" key="2">
    <source>
        <dbReference type="EMBL" id="PHT52379.1"/>
    </source>
</evidence>